<evidence type="ECO:0000256" key="4">
    <source>
        <dbReference type="ARBA" id="ARBA00072549"/>
    </source>
</evidence>
<keyword evidence="8" id="KW-1185">Reference proteome</keyword>
<feature type="domain" description="T-SNARE coiled-coil homology" evidence="6">
    <location>
        <begin position="409"/>
        <end position="471"/>
    </location>
</feature>
<organism evidence="7 8">
    <name type="scientific">Cladonia borealis</name>
    <dbReference type="NCBI Taxonomy" id="184061"/>
    <lineage>
        <taxon>Eukaryota</taxon>
        <taxon>Fungi</taxon>
        <taxon>Dikarya</taxon>
        <taxon>Ascomycota</taxon>
        <taxon>Pezizomycotina</taxon>
        <taxon>Lecanoromycetes</taxon>
        <taxon>OSLEUM clade</taxon>
        <taxon>Lecanoromycetidae</taxon>
        <taxon>Lecanorales</taxon>
        <taxon>Lecanorineae</taxon>
        <taxon>Cladoniaceae</taxon>
        <taxon>Cladonia</taxon>
    </lineage>
</organism>
<accession>A0AA39V4M2</accession>
<feature type="compositionally biased region" description="Gly residues" evidence="5">
    <location>
        <begin position="157"/>
        <end position="168"/>
    </location>
</feature>
<dbReference type="Gene3D" id="1.20.5.110">
    <property type="match status" value="2"/>
</dbReference>
<keyword evidence="3" id="KW-0653">Protein transport</keyword>
<comment type="caution">
    <text evidence="7">The sequence shown here is derived from an EMBL/GenBank/DDBJ whole genome shotgun (WGS) entry which is preliminary data.</text>
</comment>
<dbReference type="PROSITE" id="PS50192">
    <property type="entry name" value="T_SNARE"/>
    <property type="match status" value="1"/>
</dbReference>
<dbReference type="GO" id="GO:0006887">
    <property type="term" value="P:exocytosis"/>
    <property type="evidence" value="ECO:0007669"/>
    <property type="project" value="TreeGrafter"/>
</dbReference>
<dbReference type="PANTHER" id="PTHR19305:SF9">
    <property type="entry name" value="SYNAPTOSOMAL-ASSOCIATED PROTEIN 29"/>
    <property type="match status" value="1"/>
</dbReference>
<evidence type="ECO:0000259" key="6">
    <source>
        <dbReference type="PROSITE" id="PS50192"/>
    </source>
</evidence>
<evidence type="ECO:0000256" key="1">
    <source>
        <dbReference type="ARBA" id="ARBA00009480"/>
    </source>
</evidence>
<dbReference type="SUPFAM" id="SSF58038">
    <property type="entry name" value="SNARE fusion complex"/>
    <property type="match status" value="2"/>
</dbReference>
<feature type="compositionally biased region" description="Basic and acidic residues" evidence="5">
    <location>
        <begin position="179"/>
        <end position="194"/>
    </location>
</feature>
<evidence type="ECO:0000313" key="7">
    <source>
        <dbReference type="EMBL" id="KAK0515862.1"/>
    </source>
</evidence>
<dbReference type="GO" id="GO:0005484">
    <property type="term" value="F:SNAP receptor activity"/>
    <property type="evidence" value="ECO:0007669"/>
    <property type="project" value="TreeGrafter"/>
</dbReference>
<dbReference type="GO" id="GO:0006906">
    <property type="term" value="P:vesicle fusion"/>
    <property type="evidence" value="ECO:0007669"/>
    <property type="project" value="TreeGrafter"/>
</dbReference>
<feature type="region of interest" description="Disordered" evidence="5">
    <location>
        <begin position="1"/>
        <end position="252"/>
    </location>
</feature>
<proteinExistence type="inferred from homology"/>
<reference evidence="7" key="1">
    <citation type="submission" date="2023-03" db="EMBL/GenBank/DDBJ databases">
        <title>Complete genome of Cladonia borealis.</title>
        <authorList>
            <person name="Park H."/>
        </authorList>
    </citation>
    <scope>NUCLEOTIDE SEQUENCE</scope>
    <source>
        <strain evidence="7">ANT050790</strain>
    </source>
</reference>
<evidence type="ECO:0000256" key="3">
    <source>
        <dbReference type="ARBA" id="ARBA00022927"/>
    </source>
</evidence>
<evidence type="ECO:0000313" key="8">
    <source>
        <dbReference type="Proteomes" id="UP001166286"/>
    </source>
</evidence>
<dbReference type="PANTHER" id="PTHR19305">
    <property type="entry name" value="SYNAPTOSOMAL ASSOCIATED PROTEIN"/>
    <property type="match status" value="1"/>
</dbReference>
<dbReference type="CDD" id="cd15857">
    <property type="entry name" value="SNARE_SEC9C"/>
    <property type="match status" value="1"/>
</dbReference>
<dbReference type="GO" id="GO:0005886">
    <property type="term" value="C:plasma membrane"/>
    <property type="evidence" value="ECO:0007669"/>
    <property type="project" value="TreeGrafter"/>
</dbReference>
<gene>
    <name evidence="7" type="ORF">JMJ35_001896</name>
</gene>
<dbReference type="EMBL" id="JAFEKC020000003">
    <property type="protein sequence ID" value="KAK0515862.1"/>
    <property type="molecule type" value="Genomic_DNA"/>
</dbReference>
<dbReference type="FunFam" id="1.20.5.110:FF:000043">
    <property type="entry name" value="Protein transport protein sec9"/>
    <property type="match status" value="1"/>
</dbReference>
<sequence length="472" mass="50542">MKKLGIGRKKDDGDEDSNRSALFGGKKSKSPAPPASSNPYAVNTPADIYNQAKSKAGVPGYANRQPSPAPPSAQQGGYGGPPPGQQGTGGSGGKNGSYPDDKKSNPYGGEKQSGGYGGMGEGSRNSGGYGADRYGAQSGYGADRYGSGGPQSEAGGSRYGPGGYGGLGRTASSAVDSTDDNRDALFGGARERVQQKTQQQMGYGAPPPYEEGQSGEERPGGYGGSSGPSYGAYGDRQLTAEEEEEEDVQATKQQIRFIKQEDVSSTRNALRIAAQAEETGMNTLARIGAQGERIHNTEKNLDLTANHNRAAEDKAKELKTLNRSMFAVHVSNPFTATSRRERQDADVLERHHMEREAREATRRAGYETNQRMQTTFKDIGKTEPNAAAKKQSSLAERAKYQFEADSEDDEMENEIDSNLDALGGAASRLNGLARATGKEVDEQNRMLERVNAKSTKVDDQIAMNRARLDRFH</sequence>
<dbReference type="AlphaFoldDB" id="A0AA39V4M2"/>
<protein>
    <recommendedName>
        <fullName evidence="4">Protein transport protein SEC9</fullName>
    </recommendedName>
</protein>
<evidence type="ECO:0000256" key="2">
    <source>
        <dbReference type="ARBA" id="ARBA00022448"/>
    </source>
</evidence>
<dbReference type="CDD" id="cd15886">
    <property type="entry name" value="SNARE_SEC9N"/>
    <property type="match status" value="1"/>
</dbReference>
<dbReference type="GO" id="GO:0015031">
    <property type="term" value="P:protein transport"/>
    <property type="evidence" value="ECO:0007669"/>
    <property type="project" value="UniProtKB-KW"/>
</dbReference>
<dbReference type="GO" id="GO:0019905">
    <property type="term" value="F:syntaxin binding"/>
    <property type="evidence" value="ECO:0007669"/>
    <property type="project" value="TreeGrafter"/>
</dbReference>
<dbReference type="GO" id="GO:0031201">
    <property type="term" value="C:SNARE complex"/>
    <property type="evidence" value="ECO:0007669"/>
    <property type="project" value="TreeGrafter"/>
</dbReference>
<feature type="compositionally biased region" description="Basic and acidic residues" evidence="5">
    <location>
        <begin position="8"/>
        <end position="18"/>
    </location>
</feature>
<comment type="similarity">
    <text evidence="1">Belongs to the SNAP-25 family.</text>
</comment>
<dbReference type="FunFam" id="1.20.5.110:FF:000048">
    <property type="entry name" value="Protein transport protein SEC9"/>
    <property type="match status" value="1"/>
</dbReference>
<evidence type="ECO:0000256" key="5">
    <source>
        <dbReference type="SAM" id="MobiDB-lite"/>
    </source>
</evidence>
<dbReference type="SMART" id="SM00397">
    <property type="entry name" value="t_SNARE"/>
    <property type="match status" value="2"/>
</dbReference>
<feature type="compositionally biased region" description="Gly residues" evidence="5">
    <location>
        <begin position="86"/>
        <end position="95"/>
    </location>
</feature>
<dbReference type="InterPro" id="IPR000727">
    <property type="entry name" value="T_SNARE_dom"/>
</dbReference>
<name>A0AA39V4M2_9LECA</name>
<keyword evidence="2" id="KW-0813">Transport</keyword>
<feature type="compositionally biased region" description="Gly residues" evidence="5">
    <location>
        <begin position="111"/>
        <end position="130"/>
    </location>
</feature>
<dbReference type="Proteomes" id="UP001166286">
    <property type="component" value="Unassembled WGS sequence"/>
</dbReference>